<comment type="caution">
    <text evidence="5">The sequence shown here is derived from an EMBL/GenBank/DDBJ whole genome shotgun (WGS) entry which is preliminary data.</text>
</comment>
<evidence type="ECO:0000256" key="2">
    <source>
        <dbReference type="ARBA" id="ARBA00023125"/>
    </source>
</evidence>
<dbReference type="PROSITE" id="PS01117">
    <property type="entry name" value="HTH_MARR_1"/>
    <property type="match status" value="1"/>
</dbReference>
<evidence type="ECO:0000313" key="6">
    <source>
        <dbReference type="Proteomes" id="UP000282837"/>
    </source>
</evidence>
<dbReference type="InterPro" id="IPR039422">
    <property type="entry name" value="MarR/SlyA-like"/>
</dbReference>
<keyword evidence="1" id="KW-0805">Transcription regulation</keyword>
<dbReference type="PRINTS" id="PR00598">
    <property type="entry name" value="HTHMARR"/>
</dbReference>
<dbReference type="InterPro" id="IPR036390">
    <property type="entry name" value="WH_DNA-bd_sf"/>
</dbReference>
<dbReference type="AlphaFoldDB" id="A0A3S2UW82"/>
<sequence length="146" mass="16229">MNIRNDELISALARTYLRMYRCVNKAMTGQGASMARTKVLMLVRNLKGNARAADIAEIFDQSPRTITEILDGLERDGLVERRSDPEDRRVKRLHITEAGLLAIEATEPLRQSIINQICAELDDGERAALQSAFAKMTAALEGPLDC</sequence>
<dbReference type="SMART" id="SM00347">
    <property type="entry name" value="HTH_MARR"/>
    <property type="match status" value="1"/>
</dbReference>
<dbReference type="PANTHER" id="PTHR33164">
    <property type="entry name" value="TRANSCRIPTIONAL REGULATOR, MARR FAMILY"/>
    <property type="match status" value="1"/>
</dbReference>
<organism evidence="5 6">
    <name type="scientific">Novosphingobium umbonatum</name>
    <dbReference type="NCBI Taxonomy" id="1908524"/>
    <lineage>
        <taxon>Bacteria</taxon>
        <taxon>Pseudomonadati</taxon>
        <taxon>Pseudomonadota</taxon>
        <taxon>Alphaproteobacteria</taxon>
        <taxon>Sphingomonadales</taxon>
        <taxon>Sphingomonadaceae</taxon>
        <taxon>Novosphingobium</taxon>
    </lineage>
</organism>
<name>A0A3S2UW82_9SPHN</name>
<evidence type="ECO:0000313" key="5">
    <source>
        <dbReference type="EMBL" id="RVU07914.1"/>
    </source>
</evidence>
<evidence type="ECO:0000256" key="1">
    <source>
        <dbReference type="ARBA" id="ARBA00023015"/>
    </source>
</evidence>
<dbReference type="GO" id="GO:0003700">
    <property type="term" value="F:DNA-binding transcription factor activity"/>
    <property type="evidence" value="ECO:0007669"/>
    <property type="project" value="InterPro"/>
</dbReference>
<dbReference type="GO" id="GO:0006950">
    <property type="term" value="P:response to stress"/>
    <property type="evidence" value="ECO:0007669"/>
    <property type="project" value="TreeGrafter"/>
</dbReference>
<dbReference type="PROSITE" id="PS50995">
    <property type="entry name" value="HTH_MARR_2"/>
    <property type="match status" value="1"/>
</dbReference>
<dbReference type="RefSeq" id="WP_127705716.1">
    <property type="nucleotide sequence ID" value="NZ_SACO01000001.1"/>
</dbReference>
<reference evidence="5 6" key="1">
    <citation type="submission" date="2019-01" db="EMBL/GenBank/DDBJ databases">
        <authorList>
            <person name="Chen W.-M."/>
        </authorList>
    </citation>
    <scope>NUCLEOTIDE SEQUENCE [LARGE SCALE GENOMIC DNA]</scope>
    <source>
        <strain evidence="5 6">FSY-9</strain>
    </source>
</reference>
<accession>A0A3S2UW82</accession>
<proteinExistence type="predicted"/>
<dbReference type="InterPro" id="IPR036388">
    <property type="entry name" value="WH-like_DNA-bd_sf"/>
</dbReference>
<dbReference type="Proteomes" id="UP000282837">
    <property type="component" value="Unassembled WGS sequence"/>
</dbReference>
<dbReference type="GO" id="GO:0003677">
    <property type="term" value="F:DNA binding"/>
    <property type="evidence" value="ECO:0007669"/>
    <property type="project" value="UniProtKB-KW"/>
</dbReference>
<dbReference type="InterPro" id="IPR023187">
    <property type="entry name" value="Tscrpt_reg_MarR-type_CS"/>
</dbReference>
<dbReference type="OrthoDB" id="582199at2"/>
<dbReference type="Pfam" id="PF01047">
    <property type="entry name" value="MarR"/>
    <property type="match status" value="1"/>
</dbReference>
<evidence type="ECO:0000256" key="3">
    <source>
        <dbReference type="ARBA" id="ARBA00023163"/>
    </source>
</evidence>
<protein>
    <submittedName>
        <fullName evidence="5">MarR family transcriptional regulator</fullName>
    </submittedName>
</protein>
<dbReference type="Gene3D" id="1.10.10.10">
    <property type="entry name" value="Winged helix-like DNA-binding domain superfamily/Winged helix DNA-binding domain"/>
    <property type="match status" value="1"/>
</dbReference>
<keyword evidence="3" id="KW-0804">Transcription</keyword>
<dbReference type="SUPFAM" id="SSF46785">
    <property type="entry name" value="Winged helix' DNA-binding domain"/>
    <property type="match status" value="1"/>
</dbReference>
<keyword evidence="2" id="KW-0238">DNA-binding</keyword>
<dbReference type="EMBL" id="SACO01000001">
    <property type="protein sequence ID" value="RVU07914.1"/>
    <property type="molecule type" value="Genomic_DNA"/>
</dbReference>
<feature type="domain" description="HTH marR-type" evidence="4">
    <location>
        <begin position="5"/>
        <end position="138"/>
    </location>
</feature>
<keyword evidence="6" id="KW-1185">Reference proteome</keyword>
<dbReference type="PANTHER" id="PTHR33164:SF43">
    <property type="entry name" value="HTH-TYPE TRANSCRIPTIONAL REPRESSOR YETL"/>
    <property type="match status" value="1"/>
</dbReference>
<gene>
    <name evidence="5" type="ORF">EOE18_02245</name>
</gene>
<dbReference type="InterPro" id="IPR000835">
    <property type="entry name" value="HTH_MarR-typ"/>
</dbReference>
<evidence type="ECO:0000259" key="4">
    <source>
        <dbReference type="PROSITE" id="PS50995"/>
    </source>
</evidence>